<dbReference type="EMBL" id="JBEAFC010000007">
    <property type="protein sequence ID" value="KAL1548538.1"/>
    <property type="molecule type" value="Genomic_DNA"/>
</dbReference>
<dbReference type="AlphaFoldDB" id="A0ABD1GZI7"/>
<protein>
    <submittedName>
        <fullName evidence="1">Uncharacterized protein</fullName>
    </submittedName>
</protein>
<evidence type="ECO:0000313" key="1">
    <source>
        <dbReference type="EMBL" id="KAL1548538.1"/>
    </source>
</evidence>
<proteinExistence type="predicted"/>
<sequence length="66" mass="7092">MACLDVPPHDVSATTLSSVIIAPLAEPSLPCHRNPAGWYVEEKRLSAKSCSTKRGADSWKDVVADL</sequence>
<name>A0ABD1GZI7_SALDI</name>
<organism evidence="1 2">
    <name type="scientific">Salvia divinorum</name>
    <name type="common">Maria pastora</name>
    <name type="synonym">Diviner's sage</name>
    <dbReference type="NCBI Taxonomy" id="28513"/>
    <lineage>
        <taxon>Eukaryota</taxon>
        <taxon>Viridiplantae</taxon>
        <taxon>Streptophyta</taxon>
        <taxon>Embryophyta</taxon>
        <taxon>Tracheophyta</taxon>
        <taxon>Spermatophyta</taxon>
        <taxon>Magnoliopsida</taxon>
        <taxon>eudicotyledons</taxon>
        <taxon>Gunneridae</taxon>
        <taxon>Pentapetalae</taxon>
        <taxon>asterids</taxon>
        <taxon>lamiids</taxon>
        <taxon>Lamiales</taxon>
        <taxon>Lamiaceae</taxon>
        <taxon>Nepetoideae</taxon>
        <taxon>Mentheae</taxon>
        <taxon>Salviinae</taxon>
        <taxon>Salvia</taxon>
        <taxon>Salvia subgen. Calosphace</taxon>
    </lineage>
</organism>
<accession>A0ABD1GZI7</accession>
<keyword evidence="2" id="KW-1185">Reference proteome</keyword>
<reference evidence="1 2" key="1">
    <citation type="submission" date="2024-06" db="EMBL/GenBank/DDBJ databases">
        <title>A chromosome level genome sequence of Diviner's sage (Salvia divinorum).</title>
        <authorList>
            <person name="Ford S.A."/>
            <person name="Ro D.-K."/>
            <person name="Ness R.W."/>
            <person name="Phillips M.A."/>
        </authorList>
    </citation>
    <scope>NUCLEOTIDE SEQUENCE [LARGE SCALE GENOMIC DNA]</scope>
    <source>
        <strain evidence="1">SAF-2024a</strain>
        <tissue evidence="1">Leaf</tissue>
    </source>
</reference>
<comment type="caution">
    <text evidence="1">The sequence shown here is derived from an EMBL/GenBank/DDBJ whole genome shotgun (WGS) entry which is preliminary data.</text>
</comment>
<evidence type="ECO:0000313" key="2">
    <source>
        <dbReference type="Proteomes" id="UP001567538"/>
    </source>
</evidence>
<gene>
    <name evidence="1" type="ORF">AAHA92_16757</name>
</gene>
<dbReference type="Proteomes" id="UP001567538">
    <property type="component" value="Unassembled WGS sequence"/>
</dbReference>